<gene>
    <name evidence="1" type="ORF">UFOVP653_45</name>
</gene>
<reference evidence="1" key="1">
    <citation type="submission" date="2020-04" db="EMBL/GenBank/DDBJ databases">
        <authorList>
            <person name="Chiriac C."/>
            <person name="Salcher M."/>
            <person name="Ghai R."/>
            <person name="Kavagutti S V."/>
        </authorList>
    </citation>
    <scope>NUCLEOTIDE SEQUENCE</scope>
</reference>
<name>A0A6J5NA57_9CAUD</name>
<proteinExistence type="predicted"/>
<dbReference type="EMBL" id="LR796613">
    <property type="protein sequence ID" value="CAB4154936.1"/>
    <property type="molecule type" value="Genomic_DNA"/>
</dbReference>
<sequence>MTNAIEFTTGRTYDTAQVLAISVESDVAGDFGFRDVTAVFSDASRHISGRVEIVLVGNDPIGPAVLAAYDAGQYQAL</sequence>
<accession>A0A6J5NA57</accession>
<protein>
    <submittedName>
        <fullName evidence="1">Uncharacterized protein</fullName>
    </submittedName>
</protein>
<organism evidence="1">
    <name type="scientific">uncultured Caudovirales phage</name>
    <dbReference type="NCBI Taxonomy" id="2100421"/>
    <lineage>
        <taxon>Viruses</taxon>
        <taxon>Duplodnaviria</taxon>
        <taxon>Heunggongvirae</taxon>
        <taxon>Uroviricota</taxon>
        <taxon>Caudoviricetes</taxon>
        <taxon>Peduoviridae</taxon>
        <taxon>Maltschvirus</taxon>
        <taxon>Maltschvirus maltsch</taxon>
    </lineage>
</organism>
<evidence type="ECO:0000313" key="1">
    <source>
        <dbReference type="EMBL" id="CAB4154936.1"/>
    </source>
</evidence>